<dbReference type="SMART" id="SM00354">
    <property type="entry name" value="HTH_LACI"/>
    <property type="match status" value="1"/>
</dbReference>
<proteinExistence type="predicted"/>
<accession>A0A239YMX2</accession>
<keyword evidence="6" id="KW-1185">Reference proteome</keyword>
<dbReference type="InterPro" id="IPR010982">
    <property type="entry name" value="Lambda_DNA-bd_dom_sf"/>
</dbReference>
<dbReference type="InterPro" id="IPR000843">
    <property type="entry name" value="HTH_LacI"/>
</dbReference>
<dbReference type="Proteomes" id="UP000242084">
    <property type="component" value="Chromosome 1"/>
</dbReference>
<feature type="domain" description="HTH lacI-type" evidence="4">
    <location>
        <begin position="2"/>
        <end position="56"/>
    </location>
</feature>
<dbReference type="RefSeq" id="WP_095086475.1">
    <property type="nucleotide sequence ID" value="NZ_BMDM01000003.1"/>
</dbReference>
<dbReference type="PRINTS" id="PR00036">
    <property type="entry name" value="HTHLACI"/>
</dbReference>
<dbReference type="Pfam" id="PF00356">
    <property type="entry name" value="LacI"/>
    <property type="match status" value="1"/>
</dbReference>
<evidence type="ECO:0000256" key="2">
    <source>
        <dbReference type="ARBA" id="ARBA00023125"/>
    </source>
</evidence>
<reference evidence="5 6" key="1">
    <citation type="submission" date="2017-06" db="EMBL/GenBank/DDBJ databases">
        <authorList>
            <consortium name="Pathogen Informatics"/>
        </authorList>
    </citation>
    <scope>NUCLEOTIDE SEQUENCE [LARGE SCALE GENOMIC DNA]</scope>
    <source>
        <strain evidence="5 6">NCTC13839</strain>
    </source>
</reference>
<dbReference type="KEGG" id="sste:SAMEA4384403_0580"/>
<protein>
    <submittedName>
        <fullName evidence="5">Transcriptional regulator</fullName>
    </submittedName>
</protein>
<name>A0A239YMX2_9STAP</name>
<organism evidence="5 6">
    <name type="scientific">Mammaliicoccus stepanovicii</name>
    <dbReference type="NCBI Taxonomy" id="643214"/>
    <lineage>
        <taxon>Bacteria</taxon>
        <taxon>Bacillati</taxon>
        <taxon>Bacillota</taxon>
        <taxon>Bacilli</taxon>
        <taxon>Bacillales</taxon>
        <taxon>Staphylococcaceae</taxon>
        <taxon>Mammaliicoccus</taxon>
    </lineage>
</organism>
<keyword evidence="2" id="KW-0238">DNA-binding</keyword>
<dbReference type="SUPFAM" id="SSF53822">
    <property type="entry name" value="Periplasmic binding protein-like I"/>
    <property type="match status" value="1"/>
</dbReference>
<evidence type="ECO:0000256" key="1">
    <source>
        <dbReference type="ARBA" id="ARBA00023015"/>
    </source>
</evidence>
<evidence type="ECO:0000313" key="5">
    <source>
        <dbReference type="EMBL" id="SNV59736.1"/>
    </source>
</evidence>
<keyword evidence="1" id="KW-0805">Transcription regulation</keyword>
<dbReference type="EMBL" id="LT906462">
    <property type="protein sequence ID" value="SNV59736.1"/>
    <property type="molecule type" value="Genomic_DNA"/>
</dbReference>
<dbReference type="PANTHER" id="PTHR30146">
    <property type="entry name" value="LACI-RELATED TRANSCRIPTIONAL REPRESSOR"/>
    <property type="match status" value="1"/>
</dbReference>
<dbReference type="SUPFAM" id="SSF47413">
    <property type="entry name" value="lambda repressor-like DNA-binding domains"/>
    <property type="match status" value="1"/>
</dbReference>
<evidence type="ECO:0000259" key="4">
    <source>
        <dbReference type="PROSITE" id="PS50932"/>
    </source>
</evidence>
<dbReference type="GO" id="GO:0000976">
    <property type="term" value="F:transcription cis-regulatory region binding"/>
    <property type="evidence" value="ECO:0007669"/>
    <property type="project" value="TreeGrafter"/>
</dbReference>
<dbReference type="PANTHER" id="PTHR30146:SF109">
    <property type="entry name" value="HTH-TYPE TRANSCRIPTIONAL REGULATOR GALS"/>
    <property type="match status" value="1"/>
</dbReference>
<dbReference type="PROSITE" id="PS00356">
    <property type="entry name" value="HTH_LACI_1"/>
    <property type="match status" value="1"/>
</dbReference>
<dbReference type="PROSITE" id="PS50932">
    <property type="entry name" value="HTH_LACI_2"/>
    <property type="match status" value="1"/>
</dbReference>
<dbReference type="InterPro" id="IPR028082">
    <property type="entry name" value="Peripla_BP_I"/>
</dbReference>
<dbReference type="CDD" id="cd01392">
    <property type="entry name" value="HTH_LacI"/>
    <property type="match status" value="1"/>
</dbReference>
<dbReference type="GO" id="GO:0003700">
    <property type="term" value="F:DNA-binding transcription factor activity"/>
    <property type="evidence" value="ECO:0007669"/>
    <property type="project" value="TreeGrafter"/>
</dbReference>
<evidence type="ECO:0000313" key="6">
    <source>
        <dbReference type="Proteomes" id="UP000242084"/>
    </source>
</evidence>
<dbReference type="InterPro" id="IPR046335">
    <property type="entry name" value="LacI/GalR-like_sensor"/>
</dbReference>
<dbReference type="Gene3D" id="1.10.260.40">
    <property type="entry name" value="lambda repressor-like DNA-binding domains"/>
    <property type="match status" value="1"/>
</dbReference>
<dbReference type="CDD" id="cd06294">
    <property type="entry name" value="PBP1_MalR-like"/>
    <property type="match status" value="1"/>
</dbReference>
<sequence>MVTIKDVANEANVSPSTVSRVISGHSSISEKTSKKVKAVMQRLGYEPNIAARTLVTQKSNTIGLILKTASKEITQNPFFTDVLMGISVECKKREYATIMTTSIDQHALLKEVESLIKSKSIDGFIMLYSKENDPIKALLKRYNFPFVVIGKQLDDRDIIHIDNDNVDASQTITQHIIDKGHHHIAFIAEPDSYAVAIDRVEGFKKACSQNSIKHVEVFHAHPKRDEIMTIIKNLKLTGKLPTAIITSDSMMNINLLSVLYELNIRIPDDMMTATFNDSFINEFASPPQTVVNINPEHLGQEAGVALISLIENPNILKKNTIVPTEIIERASTLK</sequence>
<gene>
    <name evidence="5" type="primary">malR</name>
    <name evidence="5" type="ORF">SAMEA4384403_00580</name>
</gene>
<evidence type="ECO:0000256" key="3">
    <source>
        <dbReference type="ARBA" id="ARBA00023163"/>
    </source>
</evidence>
<dbReference type="OrthoDB" id="43195at2"/>
<dbReference type="Gene3D" id="3.40.50.2300">
    <property type="match status" value="2"/>
</dbReference>
<dbReference type="Pfam" id="PF13377">
    <property type="entry name" value="Peripla_BP_3"/>
    <property type="match status" value="1"/>
</dbReference>
<dbReference type="AlphaFoldDB" id="A0A239YMX2"/>
<keyword evidence="3" id="KW-0804">Transcription</keyword>